<dbReference type="PROSITE" id="PS51898">
    <property type="entry name" value="TYR_RECOMBINASE"/>
    <property type="match status" value="1"/>
</dbReference>
<dbReference type="Pfam" id="PF00589">
    <property type="entry name" value="Phage_integrase"/>
    <property type="match status" value="1"/>
</dbReference>
<keyword evidence="1" id="KW-0233">DNA recombination</keyword>
<dbReference type="InterPro" id="IPR013762">
    <property type="entry name" value="Integrase-like_cat_sf"/>
</dbReference>
<gene>
    <name evidence="3" type="ORF">L0U88_20540</name>
</gene>
<name>A0ABS9BMS2_9BACT</name>
<reference evidence="3 4" key="1">
    <citation type="submission" date="2022-01" db="EMBL/GenBank/DDBJ databases">
        <title>Flavihumibacter sp. nov., isolated from sediment of a river.</title>
        <authorList>
            <person name="Liu H."/>
        </authorList>
    </citation>
    <scope>NUCLEOTIDE SEQUENCE [LARGE SCALE GENOMIC DNA]</scope>
    <source>
        <strain evidence="3 4">RY-1</strain>
    </source>
</reference>
<dbReference type="Gene3D" id="1.10.443.10">
    <property type="entry name" value="Intergrase catalytic core"/>
    <property type="match status" value="1"/>
</dbReference>
<dbReference type="InterPro" id="IPR011010">
    <property type="entry name" value="DNA_brk_join_enz"/>
</dbReference>
<dbReference type="InterPro" id="IPR002104">
    <property type="entry name" value="Integrase_catalytic"/>
</dbReference>
<evidence type="ECO:0000313" key="4">
    <source>
        <dbReference type="Proteomes" id="UP001200145"/>
    </source>
</evidence>
<keyword evidence="4" id="KW-1185">Reference proteome</keyword>
<evidence type="ECO:0000256" key="1">
    <source>
        <dbReference type="ARBA" id="ARBA00023172"/>
    </source>
</evidence>
<proteinExistence type="predicted"/>
<dbReference type="SUPFAM" id="SSF56349">
    <property type="entry name" value="DNA breaking-rejoining enzymes"/>
    <property type="match status" value="1"/>
</dbReference>
<dbReference type="EMBL" id="JAKEVY010000010">
    <property type="protein sequence ID" value="MCF1717043.1"/>
    <property type="molecule type" value="Genomic_DNA"/>
</dbReference>
<organism evidence="3 4">
    <name type="scientific">Flavihumibacter fluminis</name>
    <dbReference type="NCBI Taxonomy" id="2909236"/>
    <lineage>
        <taxon>Bacteria</taxon>
        <taxon>Pseudomonadati</taxon>
        <taxon>Bacteroidota</taxon>
        <taxon>Chitinophagia</taxon>
        <taxon>Chitinophagales</taxon>
        <taxon>Chitinophagaceae</taxon>
        <taxon>Flavihumibacter</taxon>
    </lineage>
</organism>
<dbReference type="Proteomes" id="UP001200145">
    <property type="component" value="Unassembled WGS sequence"/>
</dbReference>
<evidence type="ECO:0000313" key="3">
    <source>
        <dbReference type="EMBL" id="MCF1717043.1"/>
    </source>
</evidence>
<dbReference type="InterPro" id="IPR050090">
    <property type="entry name" value="Tyrosine_recombinase_XerCD"/>
</dbReference>
<evidence type="ECO:0000259" key="2">
    <source>
        <dbReference type="PROSITE" id="PS51898"/>
    </source>
</evidence>
<dbReference type="PANTHER" id="PTHR30349">
    <property type="entry name" value="PHAGE INTEGRASE-RELATED"/>
    <property type="match status" value="1"/>
</dbReference>
<dbReference type="PANTHER" id="PTHR30349:SF64">
    <property type="entry name" value="PROPHAGE INTEGRASE INTD-RELATED"/>
    <property type="match status" value="1"/>
</dbReference>
<accession>A0ABS9BMS2</accession>
<feature type="domain" description="Tyr recombinase" evidence="2">
    <location>
        <begin position="31"/>
        <end position="205"/>
    </location>
</feature>
<comment type="caution">
    <text evidence="3">The sequence shown here is derived from an EMBL/GenBank/DDBJ whole genome shotgun (WGS) entry which is preliminary data.</text>
</comment>
<sequence length="218" mass="24938">MAAQSIAFFFKQVLCKPYQIPGVLYPAHSNKLPAVMSTDEVRQIINSIENIKHKTIISLLYSTGMRLNEAANLKMEDIDSKTMRIKVVDGKGKKDRYVPLSIQLLQELRLYYIQYKPKVYLFNSSKGGIKYSPRSIQHILQQALIKLGLQSKNYSIHTLRHSFATHLLDNGADLQVIQQLMGHHHIAQTVQYLHLTDKRFKTLVNPYDLLFDTAGAVK</sequence>
<protein>
    <submittedName>
        <fullName evidence="3">Tyrosine-type recombinase/integrase</fullName>
    </submittedName>
</protein>